<reference evidence="4" key="1">
    <citation type="journal article" date="2019" name="Int. J. Syst. Evol. Microbiol.">
        <title>The Global Catalogue of Microorganisms (GCM) 10K type strain sequencing project: providing services to taxonomists for standard genome sequencing and annotation.</title>
        <authorList>
            <consortium name="The Broad Institute Genomics Platform"/>
            <consortium name="The Broad Institute Genome Sequencing Center for Infectious Disease"/>
            <person name="Wu L."/>
            <person name="Ma J."/>
        </authorList>
    </citation>
    <scope>NUCLEOTIDE SEQUENCE [LARGE SCALE GENOMIC DNA]</scope>
    <source>
        <strain evidence="4">JCM 17688</strain>
    </source>
</reference>
<dbReference type="InterPro" id="IPR036873">
    <property type="entry name" value="Rhodanese-like_dom_sf"/>
</dbReference>
<comment type="caution">
    <text evidence="3">The sequence shown here is derived from an EMBL/GenBank/DDBJ whole genome shotgun (WGS) entry which is preliminary data.</text>
</comment>
<feature type="region of interest" description="Disordered" evidence="1">
    <location>
        <begin position="92"/>
        <end position="112"/>
    </location>
</feature>
<dbReference type="InterPro" id="IPR001763">
    <property type="entry name" value="Rhodanese-like_dom"/>
</dbReference>
<evidence type="ECO:0000256" key="1">
    <source>
        <dbReference type="SAM" id="MobiDB-lite"/>
    </source>
</evidence>
<dbReference type="InterPro" id="IPR050229">
    <property type="entry name" value="GlpE_sulfurtransferase"/>
</dbReference>
<evidence type="ECO:0000259" key="2">
    <source>
        <dbReference type="PROSITE" id="PS50206"/>
    </source>
</evidence>
<sequence>MPAADVPDPAEILLLDVREDDEWARGHAPGAVHIPLGDLPARLDEIEYDRDLYVICHGGGRSERAVRYLEVNGIEAVAVDGGMIAWVGAGRPVVTDGGQEGPPGTVPGTGGR</sequence>
<evidence type="ECO:0000313" key="3">
    <source>
        <dbReference type="EMBL" id="GAA4404278.1"/>
    </source>
</evidence>
<protein>
    <submittedName>
        <fullName evidence="3">Rhodanese-like domain-containing protein</fullName>
    </submittedName>
</protein>
<name>A0ABP8KEC7_9ACTN</name>
<keyword evidence="4" id="KW-1185">Reference proteome</keyword>
<dbReference type="EMBL" id="BAABFR010000120">
    <property type="protein sequence ID" value="GAA4404278.1"/>
    <property type="molecule type" value="Genomic_DNA"/>
</dbReference>
<dbReference type="Gene3D" id="3.40.250.10">
    <property type="entry name" value="Rhodanese-like domain"/>
    <property type="match status" value="1"/>
</dbReference>
<dbReference type="PANTHER" id="PTHR43031">
    <property type="entry name" value="FAD-DEPENDENT OXIDOREDUCTASE"/>
    <property type="match status" value="1"/>
</dbReference>
<dbReference type="SMART" id="SM00450">
    <property type="entry name" value="RHOD"/>
    <property type="match status" value="1"/>
</dbReference>
<feature type="domain" description="Rhodanese" evidence="2">
    <location>
        <begin position="8"/>
        <end position="95"/>
    </location>
</feature>
<dbReference type="CDD" id="cd00158">
    <property type="entry name" value="RHOD"/>
    <property type="match status" value="1"/>
</dbReference>
<gene>
    <name evidence="3" type="ORF">GCM10023147_46530</name>
</gene>
<dbReference type="PANTHER" id="PTHR43031:SF17">
    <property type="entry name" value="SULFURTRANSFERASE YTWF-RELATED"/>
    <property type="match status" value="1"/>
</dbReference>
<dbReference type="PROSITE" id="PS50206">
    <property type="entry name" value="RHODANESE_3"/>
    <property type="match status" value="1"/>
</dbReference>
<organism evidence="3 4">
    <name type="scientific">Tsukamurella soli</name>
    <dbReference type="NCBI Taxonomy" id="644556"/>
    <lineage>
        <taxon>Bacteria</taxon>
        <taxon>Bacillati</taxon>
        <taxon>Actinomycetota</taxon>
        <taxon>Actinomycetes</taxon>
        <taxon>Mycobacteriales</taxon>
        <taxon>Tsukamurellaceae</taxon>
        <taxon>Tsukamurella</taxon>
    </lineage>
</organism>
<dbReference type="SUPFAM" id="SSF52821">
    <property type="entry name" value="Rhodanese/Cell cycle control phosphatase"/>
    <property type="match status" value="1"/>
</dbReference>
<dbReference type="Pfam" id="PF00581">
    <property type="entry name" value="Rhodanese"/>
    <property type="match status" value="1"/>
</dbReference>
<evidence type="ECO:0000313" key="4">
    <source>
        <dbReference type="Proteomes" id="UP001500635"/>
    </source>
</evidence>
<proteinExistence type="predicted"/>
<dbReference type="Proteomes" id="UP001500635">
    <property type="component" value="Unassembled WGS sequence"/>
</dbReference>
<accession>A0ABP8KEC7</accession>